<organism evidence="8 9">
    <name type="scientific">Mythimna separata</name>
    <name type="common">Oriental armyworm</name>
    <name type="synonym">Pseudaletia separata</name>
    <dbReference type="NCBI Taxonomy" id="271217"/>
    <lineage>
        <taxon>Eukaryota</taxon>
        <taxon>Metazoa</taxon>
        <taxon>Ecdysozoa</taxon>
        <taxon>Arthropoda</taxon>
        <taxon>Hexapoda</taxon>
        <taxon>Insecta</taxon>
        <taxon>Pterygota</taxon>
        <taxon>Neoptera</taxon>
        <taxon>Endopterygota</taxon>
        <taxon>Lepidoptera</taxon>
        <taxon>Glossata</taxon>
        <taxon>Ditrysia</taxon>
        <taxon>Noctuoidea</taxon>
        <taxon>Noctuidae</taxon>
        <taxon>Noctuinae</taxon>
        <taxon>Hadenini</taxon>
        <taxon>Mythimna</taxon>
    </lineage>
</organism>
<dbReference type="InterPro" id="IPR043504">
    <property type="entry name" value="Peptidase_S1_PA_chymotrypsin"/>
</dbReference>
<dbReference type="PRINTS" id="PR00722">
    <property type="entry name" value="CHYMOTRYPSIN"/>
</dbReference>
<evidence type="ECO:0000256" key="4">
    <source>
        <dbReference type="ARBA" id="ARBA00024195"/>
    </source>
</evidence>
<accession>A0AAD7YAV3</accession>
<dbReference type="InterPro" id="IPR009003">
    <property type="entry name" value="Peptidase_S1_PA"/>
</dbReference>
<dbReference type="SUPFAM" id="SSF50494">
    <property type="entry name" value="Trypsin-like serine proteases"/>
    <property type="match status" value="2"/>
</dbReference>
<dbReference type="InterPro" id="IPR001314">
    <property type="entry name" value="Peptidase_S1A"/>
</dbReference>
<dbReference type="InterPro" id="IPR001254">
    <property type="entry name" value="Trypsin_dom"/>
</dbReference>
<dbReference type="Pfam" id="PF00089">
    <property type="entry name" value="Trypsin"/>
    <property type="match status" value="2"/>
</dbReference>
<dbReference type="GO" id="GO:0006508">
    <property type="term" value="P:proteolysis"/>
    <property type="evidence" value="ECO:0007669"/>
    <property type="project" value="UniProtKB-KW"/>
</dbReference>
<dbReference type="PANTHER" id="PTHR24256">
    <property type="entry name" value="TRYPTASE-RELATED"/>
    <property type="match status" value="1"/>
</dbReference>
<dbReference type="GO" id="GO:0004252">
    <property type="term" value="F:serine-type endopeptidase activity"/>
    <property type="evidence" value="ECO:0007669"/>
    <property type="project" value="InterPro"/>
</dbReference>
<gene>
    <name evidence="8" type="ORF">PYW07_010577</name>
</gene>
<dbReference type="PROSITE" id="PS50240">
    <property type="entry name" value="TRYPSIN_DOM"/>
    <property type="match status" value="2"/>
</dbReference>
<evidence type="ECO:0000256" key="6">
    <source>
        <dbReference type="SAM" id="SignalP"/>
    </source>
</evidence>
<name>A0AAD7YAV3_MYTSE</name>
<keyword evidence="9" id="KW-1185">Reference proteome</keyword>
<comment type="caution">
    <text evidence="8">The sequence shown here is derived from an EMBL/GenBank/DDBJ whole genome shotgun (WGS) entry which is preliminary data.</text>
</comment>
<keyword evidence="3" id="KW-0325">Glycoprotein</keyword>
<dbReference type="CDD" id="cd00190">
    <property type="entry name" value="Tryp_SPc"/>
    <property type="match status" value="2"/>
</dbReference>
<dbReference type="PROSITE" id="PS00134">
    <property type="entry name" value="TRYPSIN_HIS"/>
    <property type="match status" value="1"/>
</dbReference>
<feature type="signal peptide" evidence="6">
    <location>
        <begin position="1"/>
        <end position="23"/>
    </location>
</feature>
<evidence type="ECO:0000256" key="3">
    <source>
        <dbReference type="ARBA" id="ARBA00023180"/>
    </source>
</evidence>
<dbReference type="PROSITE" id="PS00135">
    <property type="entry name" value="TRYPSIN_SER"/>
    <property type="match status" value="1"/>
</dbReference>
<evidence type="ECO:0000313" key="8">
    <source>
        <dbReference type="EMBL" id="KAJ8708452.1"/>
    </source>
</evidence>
<feature type="chain" id="PRO_5042182997" description="Peptidase S1 domain-containing protein" evidence="6">
    <location>
        <begin position="24"/>
        <end position="508"/>
    </location>
</feature>
<dbReference type="InterPro" id="IPR018114">
    <property type="entry name" value="TRYPSIN_HIS"/>
</dbReference>
<reference evidence="8" key="1">
    <citation type="submission" date="2023-03" db="EMBL/GenBank/DDBJ databases">
        <title>Chromosome-level genomes of two armyworms, Mythimna separata and Mythimna loreyi, provide insights into the biosynthesis and reception of sex pheromones.</title>
        <authorList>
            <person name="Zhao H."/>
        </authorList>
    </citation>
    <scope>NUCLEOTIDE SEQUENCE</scope>
    <source>
        <strain evidence="8">BeijingLab</strain>
        <tissue evidence="8">Pupa</tissue>
    </source>
</reference>
<keyword evidence="5" id="KW-0645">Protease</keyword>
<evidence type="ECO:0000256" key="1">
    <source>
        <dbReference type="ARBA" id="ARBA00022729"/>
    </source>
</evidence>
<keyword evidence="5" id="KW-0720">Serine protease</keyword>
<dbReference type="InterPro" id="IPR051487">
    <property type="entry name" value="Ser/Thr_Proteases_Immune/Dev"/>
</dbReference>
<feature type="domain" description="Peptidase S1" evidence="7">
    <location>
        <begin position="18"/>
        <end position="255"/>
    </location>
</feature>
<dbReference type="InterPro" id="IPR033116">
    <property type="entry name" value="TRYPSIN_SER"/>
</dbReference>
<evidence type="ECO:0000313" key="9">
    <source>
        <dbReference type="Proteomes" id="UP001231518"/>
    </source>
</evidence>
<proteinExistence type="inferred from homology"/>
<dbReference type="SMART" id="SM00020">
    <property type="entry name" value="Tryp_SPc"/>
    <property type="match status" value="2"/>
</dbReference>
<evidence type="ECO:0000256" key="2">
    <source>
        <dbReference type="ARBA" id="ARBA00023157"/>
    </source>
</evidence>
<protein>
    <recommendedName>
        <fullName evidence="7">Peptidase S1 domain-containing protein</fullName>
    </recommendedName>
</protein>
<dbReference type="FunFam" id="2.40.10.10:FF:000028">
    <property type="entry name" value="Serine protease easter"/>
    <property type="match status" value="2"/>
</dbReference>
<evidence type="ECO:0000259" key="7">
    <source>
        <dbReference type="PROSITE" id="PS50240"/>
    </source>
</evidence>
<keyword evidence="1 6" id="KW-0732">Signal</keyword>
<keyword evidence="5" id="KW-0378">Hydrolase</keyword>
<sequence length="508" mass="56764">MESLVFFVLSMCVLFSGITGMESINFKSWWNKPEAKCGVEASTNLVHHNPWLVYIEYWRGDSATEIRCAGTLIDSRHIITAAHCVRTLKFSRLVARLGEYDLYSKEDCVRGVCADPTVRINVADIIVHPDYDRFNKLHDIAILRLEEDAPYTDFIRPICLPTGDLKLDTEFYAAGWGEVPNKGYYAHVKKMIRLPYWPKDECKAAYPGSNIPDHVICAGGEEGIDTCRGDSGGPLTLVKDTIELWGVTSHGPTCGIEASSNLIHHNPWLVYIEYWRGDQRTDIRCAASLVDSRHLITAAHCIRTPKFTRLVARLGEYDLANQEDCVSGVCADPILRFEVEEIIVHPDYDGRSHDIAVLRLAEDVPYTDFIRPICLPSGELQSDTVFAATGWGEIPLQGYYSSTKKIIPLPMWSTAECKAAYKRLNIPDNAICAGGQEGIDTCRGDSGGPLVWFKDRAELWGVTSAGNSRCGTKNSPGLYTNVAEHLQWVEDALAGNYEKPEYDEFDIL</sequence>
<evidence type="ECO:0000256" key="5">
    <source>
        <dbReference type="RuleBase" id="RU363034"/>
    </source>
</evidence>
<keyword evidence="2" id="KW-1015">Disulfide bond</keyword>
<dbReference type="Gene3D" id="2.40.10.10">
    <property type="entry name" value="Trypsin-like serine proteases"/>
    <property type="match status" value="4"/>
</dbReference>
<dbReference type="EMBL" id="JARGEI010000026">
    <property type="protein sequence ID" value="KAJ8708452.1"/>
    <property type="molecule type" value="Genomic_DNA"/>
</dbReference>
<comment type="similarity">
    <text evidence="4">Belongs to the peptidase S1 family. CLIP subfamily.</text>
</comment>
<dbReference type="AlphaFoldDB" id="A0AAD7YAV3"/>
<feature type="domain" description="Peptidase S1" evidence="7">
    <location>
        <begin position="244"/>
        <end position="494"/>
    </location>
</feature>
<dbReference type="Proteomes" id="UP001231518">
    <property type="component" value="Chromosome 25"/>
</dbReference>